<evidence type="ECO:0000313" key="2">
    <source>
        <dbReference type="Proteomes" id="UP000789831"/>
    </source>
</evidence>
<comment type="caution">
    <text evidence="1">The sequence shown here is derived from an EMBL/GenBank/DDBJ whole genome shotgun (WGS) entry which is preliminary data.</text>
</comment>
<evidence type="ECO:0000313" key="1">
    <source>
        <dbReference type="EMBL" id="CAG8471807.1"/>
    </source>
</evidence>
<proteinExistence type="predicted"/>
<dbReference type="Proteomes" id="UP000789831">
    <property type="component" value="Unassembled WGS sequence"/>
</dbReference>
<accession>A0A9N8W5M7</accession>
<protein>
    <submittedName>
        <fullName evidence="1">8509_t:CDS:1</fullName>
    </submittedName>
</protein>
<keyword evidence="2" id="KW-1185">Reference proteome</keyword>
<sequence length="76" mass="8610">MGVSEDRSVFVLNFDSPEEHDAHSPCCKKRQEKQELKRSVIDAGKNLHHTMVTVSEIKHPPKISVPGPHYDDFGQN</sequence>
<dbReference type="EMBL" id="CAJVPL010000244">
    <property type="protein sequence ID" value="CAG8471807.1"/>
    <property type="molecule type" value="Genomic_DNA"/>
</dbReference>
<name>A0A9N8W5M7_9GLOM</name>
<gene>
    <name evidence="1" type="ORF">AGERDE_LOCUS2777</name>
</gene>
<dbReference type="AlphaFoldDB" id="A0A9N8W5M7"/>
<organism evidence="1 2">
    <name type="scientific">Ambispora gerdemannii</name>
    <dbReference type="NCBI Taxonomy" id="144530"/>
    <lineage>
        <taxon>Eukaryota</taxon>
        <taxon>Fungi</taxon>
        <taxon>Fungi incertae sedis</taxon>
        <taxon>Mucoromycota</taxon>
        <taxon>Glomeromycotina</taxon>
        <taxon>Glomeromycetes</taxon>
        <taxon>Archaeosporales</taxon>
        <taxon>Ambisporaceae</taxon>
        <taxon>Ambispora</taxon>
    </lineage>
</organism>
<reference evidence="1" key="1">
    <citation type="submission" date="2021-06" db="EMBL/GenBank/DDBJ databases">
        <authorList>
            <person name="Kallberg Y."/>
            <person name="Tangrot J."/>
            <person name="Rosling A."/>
        </authorList>
    </citation>
    <scope>NUCLEOTIDE SEQUENCE</scope>
    <source>
        <strain evidence="1">MT106</strain>
    </source>
</reference>